<dbReference type="SMART" id="SM00849">
    <property type="entry name" value="Lactamase_B"/>
    <property type="match status" value="1"/>
</dbReference>
<organism evidence="2 3">
    <name type="scientific">Thermotalea metallivorans</name>
    <dbReference type="NCBI Taxonomy" id="520762"/>
    <lineage>
        <taxon>Bacteria</taxon>
        <taxon>Bacillati</taxon>
        <taxon>Bacillota</taxon>
        <taxon>Clostridia</taxon>
        <taxon>Peptostreptococcales</taxon>
        <taxon>Thermotaleaceae</taxon>
        <taxon>Thermotalea</taxon>
    </lineage>
</organism>
<keyword evidence="3" id="KW-1185">Reference proteome</keyword>
<evidence type="ECO:0000313" key="3">
    <source>
        <dbReference type="Proteomes" id="UP000070456"/>
    </source>
</evidence>
<name>A0A140L1A4_9FIRM</name>
<gene>
    <name evidence="2" type="primary">rnj1</name>
    <name evidence="2" type="ORF">AN619_24220</name>
</gene>
<evidence type="ECO:0000313" key="2">
    <source>
        <dbReference type="EMBL" id="KXG74329.1"/>
    </source>
</evidence>
<feature type="domain" description="Metallo-beta-lactamase" evidence="1">
    <location>
        <begin position="18"/>
        <end position="212"/>
    </location>
</feature>
<dbReference type="PANTHER" id="PTHR46018">
    <property type="entry name" value="ZINC PHOSPHODIESTERASE ELAC PROTEIN 1"/>
    <property type="match status" value="1"/>
</dbReference>
<evidence type="ECO:0000259" key="1">
    <source>
        <dbReference type="SMART" id="SM00849"/>
    </source>
</evidence>
<dbReference type="InterPro" id="IPR001279">
    <property type="entry name" value="Metallo-B-lactamas"/>
</dbReference>
<sequence length="250" mass="28121">MKITVLGCWGPYPRAGGACSGYLFEHEDTKILIDCGNGILSRLQQMIKNFEEIDMIIISHLHSDHISDAMVLRYALGIQQAKGLIAKSIPLYAPGAPREDFEKLQFQNAFALKEIDGDSAIHFRGLEISFRQMDHPVPSYAVKIEKDHKKFVYSGDTKYCHSIFEFAEGADLLLCECGVLERDKTPDTAHLSAKEAGEIGQKSHVKKLLLTHFWPGYSLEDIYNEAKAVYDGELILSEEMKTYDVSSDAW</sequence>
<dbReference type="STRING" id="520762.AN619_24220"/>
<dbReference type="EMBL" id="LOEE01000057">
    <property type="protein sequence ID" value="KXG74329.1"/>
    <property type="molecule type" value="Genomic_DNA"/>
</dbReference>
<dbReference type="SUPFAM" id="SSF56281">
    <property type="entry name" value="Metallo-hydrolase/oxidoreductase"/>
    <property type="match status" value="1"/>
</dbReference>
<dbReference type="Proteomes" id="UP000070456">
    <property type="component" value="Unassembled WGS sequence"/>
</dbReference>
<dbReference type="PANTHER" id="PTHR46018:SF4">
    <property type="entry name" value="METALLO-HYDROLASE YHFI-RELATED"/>
    <property type="match status" value="1"/>
</dbReference>
<proteinExistence type="predicted"/>
<dbReference type="Pfam" id="PF12706">
    <property type="entry name" value="Lactamase_B_2"/>
    <property type="match status" value="1"/>
</dbReference>
<reference evidence="2 3" key="1">
    <citation type="submission" date="2015-12" db="EMBL/GenBank/DDBJ databases">
        <title>Draft genome sequence of the thermoanaerobe Thermotalea metallivorans, an isolate from the runoff channel of the Great Artesian Basin, Australia.</title>
        <authorList>
            <person name="Patel B.K."/>
        </authorList>
    </citation>
    <scope>NUCLEOTIDE SEQUENCE [LARGE SCALE GENOMIC DNA]</scope>
    <source>
        <strain evidence="2 3">B2-1</strain>
    </source>
</reference>
<dbReference type="GO" id="GO:0042781">
    <property type="term" value="F:3'-tRNA processing endoribonuclease activity"/>
    <property type="evidence" value="ECO:0007669"/>
    <property type="project" value="TreeGrafter"/>
</dbReference>
<dbReference type="RefSeq" id="WP_068557294.1">
    <property type="nucleotide sequence ID" value="NZ_LOEE01000057.1"/>
</dbReference>
<dbReference type="OrthoDB" id="9800940at2"/>
<keyword evidence="2" id="KW-0378">Hydrolase</keyword>
<dbReference type="CDD" id="cd07716">
    <property type="entry name" value="RNaseZ_short-form-like_MBL-fold"/>
    <property type="match status" value="1"/>
</dbReference>
<dbReference type="Gene3D" id="3.60.15.10">
    <property type="entry name" value="Ribonuclease Z/Hydroxyacylglutathione hydrolase-like"/>
    <property type="match status" value="1"/>
</dbReference>
<dbReference type="AlphaFoldDB" id="A0A140L1A4"/>
<comment type="caution">
    <text evidence="2">The sequence shown here is derived from an EMBL/GenBank/DDBJ whole genome shotgun (WGS) entry which is preliminary data.</text>
</comment>
<dbReference type="EC" id="3.1.-.-" evidence="2"/>
<accession>A0A140L1A4</accession>
<protein>
    <submittedName>
        <fullName evidence="2">Ribonuclease J 1</fullName>
        <ecNumber evidence="2">3.1.-.-</ecNumber>
    </submittedName>
</protein>
<dbReference type="InterPro" id="IPR036866">
    <property type="entry name" value="RibonucZ/Hydroxyglut_hydro"/>
</dbReference>